<evidence type="ECO:0000259" key="7">
    <source>
        <dbReference type="Pfam" id="PF12770"/>
    </source>
</evidence>
<dbReference type="InterPro" id="IPR015943">
    <property type="entry name" value="WD40/YVTN_repeat-like_dom_sf"/>
</dbReference>
<dbReference type="InterPro" id="IPR011047">
    <property type="entry name" value="Quinoprotein_ADH-like_sf"/>
</dbReference>
<accession>T2JV39</accession>
<feature type="chain" id="PRO_5004590607" description="CHAT domain-containing protein" evidence="6">
    <location>
        <begin position="22"/>
        <end position="1541"/>
    </location>
</feature>
<organism evidence="8 9">
    <name type="scientific">Crocosphaera watsonii WH 0402</name>
    <dbReference type="NCBI Taxonomy" id="1284629"/>
    <lineage>
        <taxon>Bacteria</taxon>
        <taxon>Bacillati</taxon>
        <taxon>Cyanobacteriota</taxon>
        <taxon>Cyanophyceae</taxon>
        <taxon>Oscillatoriophycideae</taxon>
        <taxon>Chroococcales</taxon>
        <taxon>Aphanothecaceae</taxon>
        <taxon>Crocosphaera</taxon>
    </lineage>
</organism>
<dbReference type="SUPFAM" id="SSF50998">
    <property type="entry name" value="Quinoprotein alcohol dehydrogenase-like"/>
    <property type="match status" value="1"/>
</dbReference>
<keyword evidence="1 3" id="KW-0853">WD repeat</keyword>
<feature type="repeat" description="WD" evidence="3">
    <location>
        <begin position="1216"/>
        <end position="1257"/>
    </location>
</feature>
<feature type="domain" description="CHAT" evidence="7">
    <location>
        <begin position="841"/>
        <end position="1169"/>
    </location>
</feature>
<sequence length="1541" mass="172640">MKKAVLITILSLLLSLIPSEAQNIDSRLTGLSSRRLASSDNNVKQATEWLTDLTSKVYPEGHTRYQQVKTFPELQQLIASLQEEVTLYESSGKTEEKINVLILLAQIHHRLGQLQKLEYTKQTDSRNTELFNLASDNFDKSIQYAQQALVLAQESKDKFQQASALTIQGNAYSETPVLKEKTISIYQQANELWRQLNNQAGIAYTLMKIGDEYILSEKPTAIGYYGQALSLWGKTEYVKEVVHILHWMGKLYSQEGEHGQAIKYLAEALNIIDTGNYSNLEVTIEPNIGSVYLLKLETELAMGISLIRNNQPEQAIKHLEVITSSLENGGDYRLLYGAFLQLGNAYEQIEDDKKALQSFSQARTLATQARAKIEESTVLREVARLYLKNEDYQPALDAYLQALEVLRSHLKTFPQSKGGGTASVVKYLEASMLNQIGFIFNRLGNYEEALDFFLQALNINQESGNKPEEANSSQNVGVAYDGLKEYQKAKQYLEKALVMFEENDDKRRQAIALRNIANIDIKQENEEKALENLNKALSLIQQVDAPDWEASILERLATLLIKKEQFAQANTYLNKALPLARRAKSRTEERSILVRLSELERNRNNLQKALSYINEAITIVKSFESNLVSSEARISYRATAQSVYKVKIDILMKLDEENPNQGYIEQALQTNEESLARGLIELLSEDNNTSNISTDLLQKEQTLQAAINTRAKQKNDLLSREHLDIEVEIIDHELTELRRAYIETKREIRAEKLPNIATNETPLLTLQKMQQEILDSDSLLLEYSLGKEQSYLWVVSSNSIQGYKLPSREEIEAKARPFRKSIKTPPDSFESSETKAEKLKNAQSLSNILLGNIADQLGTKRLIIVGDGILNNIPFAALPIPSPEQNSSNNLSEEDNLLTPLLVNHEIVKIPSATTISVLRQQQSQKRKAQKTLAVIADPVFEATDPRILTPEVAQKPNQTSNIVSNLERSLKSVDRPRPIPRLDGTREEAENILSLVPSEQTTKALDFEANRTFVMNGGLNDYQIIHFATHGFLSSDSPELSGIVLSLVDENGSEQNGFLRLNDIYDLELNAELVVLSACQTGLGEEIRGEGLVGLTRGFMYAGVPSLVVSLWDVNDLGTSRLMSRFYENYLSEKMTPAAALRAAQIEMWKQEKWRSPYYWSAFTLQGDWQPINRLENFSTSEEPLAQPIETTQNTATNSDIVPNNELITPIVGQLINHNSSITALTISSDGKLLLSGDSNGQVNLWNVRSGKLIKTYRKSNDPNLSSDIDILRFNSDNQTFQLISRGVFSKDLVSGQTINSTRSMPILSSSGLSEALSVKGDKIYLPSTQINHDPLSRQDVNETSNIITIVDTNSGEVIKTLTGQLTNTEGLSNLIRISSDDKILVSALGKGSLEIWNLEGNSSFLIQEAHTGIIEDIAISPNNQILASSDWSNGSLKLWDLKTGNLLSQLESEDVLSGFKTRNWISKLVFTSDSQKLITGKSNGQIEVWDIQSRKRLQTISNSSEKIESLAISPDNKTLVIGYRNGKIDFFDFNTNKFN</sequence>
<dbReference type="PANTHER" id="PTHR10098">
    <property type="entry name" value="RAPSYN-RELATED"/>
    <property type="match status" value="1"/>
</dbReference>
<reference evidence="8 9" key="2">
    <citation type="submission" date="2013-09" db="EMBL/GenBank/DDBJ databases">
        <title>Whole genome comparison of six Crocosphaera watsonii strains with differing phenotypes.</title>
        <authorList>
            <person name="Bench S.R."/>
            <person name="Heller P."/>
            <person name="Frank I."/>
            <person name="Arciniega M."/>
            <person name="Shilova I.N."/>
            <person name="Zehr J.P."/>
        </authorList>
    </citation>
    <scope>NUCLEOTIDE SEQUENCE [LARGE SCALE GENOMIC DNA]</scope>
    <source>
        <strain evidence="8 9">WH 0402</strain>
    </source>
</reference>
<dbReference type="Proteomes" id="UP000018130">
    <property type="component" value="Unassembled WGS sequence"/>
</dbReference>
<keyword evidence="5" id="KW-0175">Coiled coil</keyword>
<evidence type="ECO:0000256" key="5">
    <source>
        <dbReference type="SAM" id="Coils"/>
    </source>
</evidence>
<evidence type="ECO:0000256" key="3">
    <source>
        <dbReference type="PROSITE-ProRule" id="PRU00221"/>
    </source>
</evidence>
<gene>
    <name evidence="8" type="ORF">CWATWH0402_3461</name>
</gene>
<protein>
    <recommendedName>
        <fullName evidence="7">CHAT domain-containing protein</fullName>
    </recommendedName>
</protein>
<dbReference type="InterPro" id="IPR011990">
    <property type="entry name" value="TPR-like_helical_dom_sf"/>
</dbReference>
<dbReference type="EMBL" id="CAQN01001018">
    <property type="protein sequence ID" value="CCQ69688.1"/>
    <property type="molecule type" value="Genomic_DNA"/>
</dbReference>
<dbReference type="Gene3D" id="1.25.40.10">
    <property type="entry name" value="Tetratricopeptide repeat domain"/>
    <property type="match status" value="2"/>
</dbReference>
<keyword evidence="2" id="KW-0677">Repeat</keyword>
<name>T2JV39_CROWT</name>
<evidence type="ECO:0000256" key="4">
    <source>
        <dbReference type="PROSITE-ProRule" id="PRU00339"/>
    </source>
</evidence>
<dbReference type="PROSITE" id="PS50293">
    <property type="entry name" value="TPR_REGION"/>
    <property type="match status" value="1"/>
</dbReference>
<dbReference type="SMART" id="SM00028">
    <property type="entry name" value="TPR"/>
    <property type="match status" value="8"/>
</dbReference>
<evidence type="ECO:0000313" key="9">
    <source>
        <dbReference type="Proteomes" id="UP000018130"/>
    </source>
</evidence>
<feature type="coiled-coil region" evidence="5">
    <location>
        <begin position="589"/>
        <end position="616"/>
    </location>
</feature>
<feature type="repeat" description="TPR" evidence="4">
    <location>
        <begin position="336"/>
        <end position="369"/>
    </location>
</feature>
<feature type="repeat" description="WD" evidence="3">
    <location>
        <begin position="1467"/>
        <end position="1501"/>
    </location>
</feature>
<feature type="repeat" description="TPR" evidence="4">
    <location>
        <begin position="430"/>
        <end position="463"/>
    </location>
</feature>
<dbReference type="InterPro" id="IPR019734">
    <property type="entry name" value="TPR_rpt"/>
</dbReference>
<dbReference type="Pfam" id="PF13181">
    <property type="entry name" value="TPR_8"/>
    <property type="match status" value="1"/>
</dbReference>
<dbReference type="SUPFAM" id="SSF48452">
    <property type="entry name" value="TPR-like"/>
    <property type="match status" value="3"/>
</dbReference>
<dbReference type="RefSeq" id="WP_048327096.1">
    <property type="nucleotide sequence ID" value="NZ_CAQN01001018.1"/>
</dbReference>
<dbReference type="PANTHER" id="PTHR10098:SF108">
    <property type="entry name" value="TETRATRICOPEPTIDE REPEAT PROTEIN 28"/>
    <property type="match status" value="1"/>
</dbReference>
<dbReference type="PROSITE" id="PS50082">
    <property type="entry name" value="WD_REPEATS_2"/>
    <property type="match status" value="3"/>
</dbReference>
<dbReference type="PROSITE" id="PS00678">
    <property type="entry name" value="WD_REPEATS_1"/>
    <property type="match status" value="2"/>
</dbReference>
<dbReference type="SMART" id="SM00320">
    <property type="entry name" value="WD40"/>
    <property type="match status" value="5"/>
</dbReference>
<dbReference type="PROSITE" id="PS50005">
    <property type="entry name" value="TPR"/>
    <property type="match status" value="4"/>
</dbReference>
<evidence type="ECO:0000313" key="8">
    <source>
        <dbReference type="EMBL" id="CCQ69688.1"/>
    </source>
</evidence>
<dbReference type="PROSITE" id="PS50294">
    <property type="entry name" value="WD_REPEATS_REGION"/>
    <property type="match status" value="1"/>
</dbReference>
<comment type="caution">
    <text evidence="8">The sequence shown here is derived from an EMBL/GenBank/DDBJ whole genome shotgun (WGS) entry which is preliminary data.</text>
</comment>
<feature type="repeat" description="TPR" evidence="4">
    <location>
        <begin position="470"/>
        <end position="503"/>
    </location>
</feature>
<keyword evidence="6" id="KW-0732">Signal</keyword>
<feature type="repeat" description="WD" evidence="3">
    <location>
        <begin position="1409"/>
        <end position="1451"/>
    </location>
</feature>
<dbReference type="Pfam" id="PF13424">
    <property type="entry name" value="TPR_12"/>
    <property type="match status" value="2"/>
</dbReference>
<evidence type="ECO:0000256" key="1">
    <source>
        <dbReference type="ARBA" id="ARBA00022574"/>
    </source>
</evidence>
<dbReference type="Pfam" id="PF00400">
    <property type="entry name" value="WD40"/>
    <property type="match status" value="2"/>
</dbReference>
<dbReference type="InterPro" id="IPR001680">
    <property type="entry name" value="WD40_rpt"/>
</dbReference>
<dbReference type="Pfam" id="PF12770">
    <property type="entry name" value="CHAT"/>
    <property type="match status" value="1"/>
</dbReference>
<feature type="repeat" description="TPR" evidence="4">
    <location>
        <begin position="376"/>
        <end position="409"/>
    </location>
</feature>
<dbReference type="Pfam" id="PF14938">
    <property type="entry name" value="SNAP"/>
    <property type="match status" value="1"/>
</dbReference>
<dbReference type="Gene3D" id="2.130.10.10">
    <property type="entry name" value="YVTN repeat-like/Quinoprotein amine dehydrogenase"/>
    <property type="match status" value="2"/>
</dbReference>
<reference evidence="8 9" key="1">
    <citation type="submission" date="2013-01" db="EMBL/GenBank/DDBJ databases">
        <authorList>
            <person name="Bench S."/>
        </authorList>
    </citation>
    <scope>NUCLEOTIDE SEQUENCE [LARGE SCALE GENOMIC DNA]</scope>
    <source>
        <strain evidence="8 9">WH 0402</strain>
    </source>
</reference>
<feature type="coiled-coil region" evidence="5">
    <location>
        <begin position="483"/>
        <end position="543"/>
    </location>
</feature>
<evidence type="ECO:0000256" key="2">
    <source>
        <dbReference type="ARBA" id="ARBA00022737"/>
    </source>
</evidence>
<evidence type="ECO:0000256" key="6">
    <source>
        <dbReference type="SAM" id="SignalP"/>
    </source>
</evidence>
<dbReference type="InterPro" id="IPR024983">
    <property type="entry name" value="CHAT_dom"/>
</dbReference>
<keyword evidence="4" id="KW-0802">TPR repeat</keyword>
<dbReference type="InterPro" id="IPR019775">
    <property type="entry name" value="WD40_repeat_CS"/>
</dbReference>
<proteinExistence type="predicted"/>
<feature type="signal peptide" evidence="6">
    <location>
        <begin position="1"/>
        <end position="21"/>
    </location>
</feature>